<keyword evidence="1" id="KW-1133">Transmembrane helix</keyword>
<keyword evidence="1" id="KW-0472">Membrane</keyword>
<sequence length="53" mass="5679">MFLHEGHEGAAGEKAKAMAVVHATAIRSITIMFMLVGTAYPVAVTGDYAMRVR</sequence>
<reference evidence="2 3" key="1">
    <citation type="submission" date="2017-04" db="EMBL/GenBank/DDBJ databases">
        <authorList>
            <person name="Afonso C.L."/>
            <person name="Miller P.J."/>
            <person name="Scott M.A."/>
            <person name="Spackman E."/>
            <person name="Goraichik I."/>
            <person name="Dimitrov K.M."/>
            <person name="Suarez D.L."/>
            <person name="Swayne D.E."/>
        </authorList>
    </citation>
    <scope>NUCLEOTIDE SEQUENCE [LARGE SCALE GENOMIC DNA]</scope>
    <source>
        <strain evidence="2">LMG 28154</strain>
    </source>
</reference>
<dbReference type="EMBL" id="FXAN01000090">
    <property type="protein sequence ID" value="SMG02104.1"/>
    <property type="molecule type" value="Genomic_DNA"/>
</dbReference>
<evidence type="ECO:0000256" key="1">
    <source>
        <dbReference type="SAM" id="Phobius"/>
    </source>
</evidence>
<feature type="transmembrane region" description="Helical" evidence="1">
    <location>
        <begin position="20"/>
        <end position="43"/>
    </location>
</feature>
<organism evidence="2 3">
    <name type="scientific">Burkholderia singularis</name>
    <dbReference type="NCBI Taxonomy" id="1503053"/>
    <lineage>
        <taxon>Bacteria</taxon>
        <taxon>Pseudomonadati</taxon>
        <taxon>Pseudomonadota</taxon>
        <taxon>Betaproteobacteria</taxon>
        <taxon>Burkholderiales</taxon>
        <taxon>Burkholderiaceae</taxon>
        <taxon>Burkholderia</taxon>
        <taxon>pseudomallei group</taxon>
    </lineage>
</organism>
<proteinExistence type="predicted"/>
<keyword evidence="1" id="KW-0812">Transmembrane</keyword>
<accession>A0A238H9V5</accession>
<name>A0A238H9V5_9BURK</name>
<dbReference type="AlphaFoldDB" id="A0A238H9V5"/>
<evidence type="ECO:0000313" key="3">
    <source>
        <dbReference type="Proteomes" id="UP000198460"/>
    </source>
</evidence>
<gene>
    <name evidence="2" type="ORF">BSIN_4869</name>
</gene>
<evidence type="ECO:0000313" key="2">
    <source>
        <dbReference type="EMBL" id="SMG02104.1"/>
    </source>
</evidence>
<protein>
    <submittedName>
        <fullName evidence="2">Uncharacterized protein</fullName>
    </submittedName>
</protein>
<dbReference type="Proteomes" id="UP000198460">
    <property type="component" value="Unassembled WGS sequence"/>
</dbReference>